<comment type="subcellular location">
    <subcellularLocation>
        <location evidence="1">Nucleus</location>
        <location evidence="1">Nucleolus</location>
    </subcellularLocation>
</comment>
<dbReference type="OMA" id="QVIEPMD"/>
<feature type="compositionally biased region" description="Low complexity" evidence="4">
    <location>
        <begin position="191"/>
        <end position="205"/>
    </location>
</feature>
<dbReference type="PANTHER" id="PTHR14150:SF12">
    <property type="entry name" value="U3 SMALL NUCLEOLAR RNA-ASSOCIATED PROTEIN 14 HOMOLOG A"/>
    <property type="match status" value="1"/>
</dbReference>
<feature type="compositionally biased region" description="Polar residues" evidence="4">
    <location>
        <begin position="784"/>
        <end position="793"/>
    </location>
</feature>
<protein>
    <submittedName>
        <fullName evidence="5">Uncharacterized protein</fullName>
    </submittedName>
</protein>
<keyword evidence="6" id="KW-1185">Reference proteome</keyword>
<evidence type="ECO:0000256" key="4">
    <source>
        <dbReference type="SAM" id="MobiDB-lite"/>
    </source>
</evidence>
<dbReference type="InterPro" id="IPR006709">
    <property type="entry name" value="SSU_processome_Utp14"/>
</dbReference>
<proteinExistence type="predicted"/>
<feature type="compositionally biased region" description="Basic and acidic residues" evidence="4">
    <location>
        <begin position="560"/>
        <end position="588"/>
    </location>
</feature>
<organism evidence="5 6">
    <name type="scientific">Saitoella complicata (strain BCRC 22490 / CBS 7301 / JCM 7358 / NBRC 10748 / NRRL Y-17804)</name>
    <dbReference type="NCBI Taxonomy" id="698492"/>
    <lineage>
        <taxon>Eukaryota</taxon>
        <taxon>Fungi</taxon>
        <taxon>Dikarya</taxon>
        <taxon>Ascomycota</taxon>
        <taxon>Taphrinomycotina</taxon>
        <taxon>Taphrinomycotina incertae sedis</taxon>
        <taxon>Saitoella</taxon>
    </lineage>
</organism>
<feature type="region of interest" description="Disordered" evidence="4">
    <location>
        <begin position="1"/>
        <end position="338"/>
    </location>
</feature>
<dbReference type="GO" id="GO:0032040">
    <property type="term" value="C:small-subunit processome"/>
    <property type="evidence" value="ECO:0007669"/>
    <property type="project" value="InterPro"/>
</dbReference>
<feature type="compositionally biased region" description="Basic and acidic residues" evidence="4">
    <location>
        <begin position="533"/>
        <end position="547"/>
    </location>
</feature>
<dbReference type="PANTHER" id="PTHR14150">
    <property type="entry name" value="U3 SMALL NUCLEOLAR RNA-ASSOCIATED PROTEIN 14"/>
    <property type="match status" value="1"/>
</dbReference>
<evidence type="ECO:0000313" key="5">
    <source>
        <dbReference type="EMBL" id="GAO52382.1"/>
    </source>
</evidence>
<feature type="compositionally biased region" description="Acidic residues" evidence="4">
    <location>
        <begin position="162"/>
        <end position="190"/>
    </location>
</feature>
<accession>A0A0E9NRA2</accession>
<gene>
    <name evidence="5" type="ORF">G7K_6460-t1</name>
</gene>
<feature type="compositionally biased region" description="Acidic residues" evidence="4">
    <location>
        <begin position="882"/>
        <end position="892"/>
    </location>
</feature>
<dbReference type="Proteomes" id="UP000033140">
    <property type="component" value="Unassembled WGS sequence"/>
</dbReference>
<evidence type="ECO:0000256" key="1">
    <source>
        <dbReference type="ARBA" id="ARBA00004604"/>
    </source>
</evidence>
<dbReference type="Pfam" id="PF04615">
    <property type="entry name" value="Utp14"/>
    <property type="match status" value="1"/>
</dbReference>
<comment type="caution">
    <text evidence="5">The sequence shown here is derived from an EMBL/GenBank/DDBJ whole genome shotgun (WGS) entry which is preliminary data.</text>
</comment>
<feature type="compositionally biased region" description="Basic and acidic residues" evidence="4">
    <location>
        <begin position="298"/>
        <end position="314"/>
    </location>
</feature>
<name>A0A0E9NRA2_SAICN</name>
<reference evidence="5 6" key="2">
    <citation type="journal article" date="2014" name="J. Gen. Appl. Microbiol.">
        <title>The early diverging ascomycetous budding yeast Saitoella complicata has three histone deacetylases belonging to the Clr6, Hos2, and Rpd3 lineages.</title>
        <authorList>
            <person name="Nishida H."/>
            <person name="Matsumoto T."/>
            <person name="Kondo S."/>
            <person name="Hamamoto M."/>
            <person name="Yoshikawa H."/>
        </authorList>
    </citation>
    <scope>NUCLEOTIDE SEQUENCE [LARGE SCALE GENOMIC DNA]</scope>
    <source>
        <strain evidence="5 6">NRRL Y-17804</strain>
    </source>
</reference>
<evidence type="ECO:0000256" key="2">
    <source>
        <dbReference type="ARBA" id="ARBA00022553"/>
    </source>
</evidence>
<feature type="compositionally biased region" description="Acidic residues" evidence="4">
    <location>
        <begin position="102"/>
        <end position="134"/>
    </location>
</feature>
<sequence>MGAAGTTRGAPKIWQESRLEVSPGPRKQTATMARKQQRNKGMPAVAKPGQNGNGKGKAPDRAPARTIKGSRSRALNAFDLAEDDDHKPQKAIGGRRGKAFADAEEEESEDEGVKTEDDEEIDSDEAWDSDDEEKYGDWSMRGSRTTPGGQPKKRGESVGDKGDEEEGEEIDLNEDEDAESDEEDEEEYMDLSEMLGGSSKPAAPTKKSKKPEPVEGEDEDELDLDEDEDEDDMDDEDDDGLDGLLDPEDSGEEELDSEEEDDEDEEEDKMELPTDSEDEDEEDEDKLAAVRNLIAKEYASEKRSTEDAVKDAPIAKRSRVTTIDRNESRKESEYNLSSSNKISLSDLTGTLSDPTLRDAIKTFDPKDKVETLAAPLPTRVQARVDRQAAFKLAKEEVSKWQDTVKRNREADHLFFPMNEPAKQVATAASMTSQFQPSTELEKEVDEVLKESGLKTEKTVSAFEDLAMNKLSIEEVAKRRTELRQMRELMFREEIKARRVSKIKSKAYRKVHKKERDAQEAAVRAAEGIDPEEERMRLEQQRAEERMTQRHKNTRGNVRMNHTDEETRADMEESLRRRDELTRRIQGKESDEESSDDDDEVGEWDELAAVAAAKKAGEDKEVDGGVKLSKGFKGLMNMKFMQNAAAEQARKNRAELDDFEAEMTGKRADEEDAGAGTRIGQNAGRRVFAPGAGTDGEKPTARLTGDEDGGIWMGFEDDDDEDVLAVHGAPVGIQEGQVTYESRPANGKKGGKNAKPLSNGGGRVIDEPEESNPWLAAGEGPLVQSRKTQNLLTKDSTKQEKAASKLKRKRGAAEDEADVEIDVNATLKIVSDNEDDDEDNDAAVLMVHAKGKKAVKFQRDLVARAFAGDDVVQEFEAEKQQTMEDEGDKEEDLTLPGWGSWTGAGVRKHKKAKKIVKVTKGIDPTKRKDAKLQGVVINEKRNKHNSKYLATKLPHEFETRDQYERTLAHAIGPQWNTRDAYQKMTMPRVITKRGKIVDPLEKPMDN</sequence>
<feature type="compositionally biased region" description="Acidic residues" evidence="4">
    <location>
        <begin position="589"/>
        <end position="602"/>
    </location>
</feature>
<feature type="region of interest" description="Disordered" evidence="4">
    <location>
        <begin position="662"/>
        <end position="715"/>
    </location>
</feature>
<dbReference type="STRING" id="698492.A0A0E9NRA2"/>
<reference evidence="5 6" key="3">
    <citation type="journal article" date="2015" name="Genome Announc.">
        <title>Draft Genome Sequence of the Archiascomycetous Yeast Saitoella complicata.</title>
        <authorList>
            <person name="Yamauchi K."/>
            <person name="Kondo S."/>
            <person name="Hamamoto M."/>
            <person name="Takahashi Y."/>
            <person name="Ogura Y."/>
            <person name="Hayashi T."/>
            <person name="Nishida H."/>
        </authorList>
    </citation>
    <scope>NUCLEOTIDE SEQUENCE [LARGE SCALE GENOMIC DNA]</scope>
    <source>
        <strain evidence="5 6">NRRL Y-17804</strain>
    </source>
</reference>
<reference evidence="5 6" key="1">
    <citation type="journal article" date="2011" name="J. Gen. Appl. Microbiol.">
        <title>Draft genome sequencing of the enigmatic yeast Saitoella complicata.</title>
        <authorList>
            <person name="Nishida H."/>
            <person name="Hamamoto M."/>
            <person name="Sugiyama J."/>
        </authorList>
    </citation>
    <scope>NUCLEOTIDE SEQUENCE [LARGE SCALE GENOMIC DNA]</scope>
    <source>
        <strain evidence="5 6">NRRL Y-17804</strain>
    </source>
</reference>
<dbReference type="GO" id="GO:0006364">
    <property type="term" value="P:rRNA processing"/>
    <property type="evidence" value="ECO:0007669"/>
    <property type="project" value="InterPro"/>
</dbReference>
<feature type="region of interest" description="Disordered" evidence="4">
    <location>
        <begin position="510"/>
        <end position="602"/>
    </location>
</feature>
<keyword evidence="3" id="KW-0539">Nucleus</keyword>
<feature type="compositionally biased region" description="Acidic residues" evidence="4">
    <location>
        <begin position="214"/>
        <end position="285"/>
    </location>
</feature>
<feature type="region of interest" description="Disordered" evidence="4">
    <location>
        <begin position="734"/>
        <end position="816"/>
    </location>
</feature>
<dbReference type="EMBL" id="BACD03000067">
    <property type="protein sequence ID" value="GAO52382.1"/>
    <property type="molecule type" value="Genomic_DNA"/>
</dbReference>
<feature type="compositionally biased region" description="Basic and acidic residues" evidence="4">
    <location>
        <begin position="322"/>
        <end position="333"/>
    </location>
</feature>
<evidence type="ECO:0000313" key="6">
    <source>
        <dbReference type="Proteomes" id="UP000033140"/>
    </source>
</evidence>
<keyword evidence="2" id="KW-0597">Phosphoprotein</keyword>
<feature type="region of interest" description="Disordered" evidence="4">
    <location>
        <begin position="878"/>
        <end position="899"/>
    </location>
</feature>
<dbReference type="AlphaFoldDB" id="A0A0E9NRA2"/>
<evidence type="ECO:0000256" key="3">
    <source>
        <dbReference type="ARBA" id="ARBA00023242"/>
    </source>
</evidence>